<evidence type="ECO:0000313" key="3">
    <source>
        <dbReference type="Proteomes" id="UP000467193"/>
    </source>
</evidence>
<accession>A0A7I7QMB4</accession>
<feature type="signal peptide" evidence="1">
    <location>
        <begin position="1"/>
        <end position="26"/>
    </location>
</feature>
<dbReference type="Proteomes" id="UP000467193">
    <property type="component" value="Chromosome"/>
</dbReference>
<sequence>MTTLTCALVVAAATGLSVLSPAVASADTPRTQVPLLSNYKSCDFIQQDFVDATGYARGTAYLSTSGNTVSADVDFNTAVPDSFYDVRIIQTPRGSMGCGPGAPGVVTGILRTDPGGSGRTTVSGPIDANATGAWVIVTRPAPFSQTPVEFYTSEFIVKV</sequence>
<reference evidence="2 3" key="1">
    <citation type="journal article" date="2019" name="Emerg. Microbes Infect.">
        <title>Comprehensive subspecies identification of 175 nontuberculous mycobacteria species based on 7547 genomic profiles.</title>
        <authorList>
            <person name="Matsumoto Y."/>
            <person name="Kinjo T."/>
            <person name="Motooka D."/>
            <person name="Nabeya D."/>
            <person name="Jung N."/>
            <person name="Uechi K."/>
            <person name="Horii T."/>
            <person name="Iida T."/>
            <person name="Fujita J."/>
            <person name="Nakamura S."/>
        </authorList>
    </citation>
    <scope>NUCLEOTIDE SEQUENCE [LARGE SCALE GENOMIC DNA]</scope>
    <source>
        <strain evidence="2 3">JCM 17899</strain>
    </source>
</reference>
<keyword evidence="1" id="KW-0732">Signal</keyword>
<gene>
    <name evidence="2" type="ORF">MSEDJ_15370</name>
</gene>
<dbReference type="EMBL" id="AP022588">
    <property type="protein sequence ID" value="BBY27441.1"/>
    <property type="molecule type" value="Genomic_DNA"/>
</dbReference>
<evidence type="ECO:0000256" key="1">
    <source>
        <dbReference type="SAM" id="SignalP"/>
    </source>
</evidence>
<feature type="chain" id="PRO_5029687238" description="Secreted protein" evidence="1">
    <location>
        <begin position="27"/>
        <end position="159"/>
    </location>
</feature>
<proteinExistence type="predicted"/>
<protein>
    <recommendedName>
        <fullName evidence="4">Secreted protein</fullName>
    </recommendedName>
</protein>
<dbReference type="KEGG" id="msei:MSEDJ_15370"/>
<name>A0A7I7QMB4_9MYCO</name>
<organism evidence="2 3">
    <name type="scientific">Mycolicibacterium sediminis</name>
    <dbReference type="NCBI Taxonomy" id="1286180"/>
    <lineage>
        <taxon>Bacteria</taxon>
        <taxon>Bacillati</taxon>
        <taxon>Actinomycetota</taxon>
        <taxon>Actinomycetes</taxon>
        <taxon>Mycobacteriales</taxon>
        <taxon>Mycobacteriaceae</taxon>
        <taxon>Mycolicibacterium</taxon>
    </lineage>
</organism>
<keyword evidence="3" id="KW-1185">Reference proteome</keyword>
<evidence type="ECO:0008006" key="4">
    <source>
        <dbReference type="Google" id="ProtNLM"/>
    </source>
</evidence>
<dbReference type="RefSeq" id="WP_163796315.1">
    <property type="nucleotide sequence ID" value="NZ_AP022588.1"/>
</dbReference>
<dbReference type="AlphaFoldDB" id="A0A7I7QMB4"/>
<evidence type="ECO:0000313" key="2">
    <source>
        <dbReference type="EMBL" id="BBY27441.1"/>
    </source>
</evidence>